<dbReference type="Proteomes" id="UP000036313">
    <property type="component" value="Unassembled WGS sequence"/>
</dbReference>
<feature type="compositionally biased region" description="Low complexity" evidence="2">
    <location>
        <begin position="164"/>
        <end position="181"/>
    </location>
</feature>
<dbReference type="EMBL" id="JYNU01000035">
    <property type="protein sequence ID" value="KMO71917.1"/>
    <property type="molecule type" value="Genomic_DNA"/>
</dbReference>
<dbReference type="GO" id="GO:0005615">
    <property type="term" value="C:extracellular space"/>
    <property type="evidence" value="ECO:0007669"/>
    <property type="project" value="InterPro"/>
</dbReference>
<dbReference type="Pfam" id="PF09167">
    <property type="entry name" value="DUF1942"/>
    <property type="match status" value="1"/>
</dbReference>
<feature type="compositionally biased region" description="Low complexity" evidence="2">
    <location>
        <begin position="193"/>
        <end position="205"/>
    </location>
</feature>
<evidence type="ECO:0000256" key="1">
    <source>
        <dbReference type="ARBA" id="ARBA00022729"/>
    </source>
</evidence>
<dbReference type="RefSeq" id="WP_048424527.1">
    <property type="nucleotide sequence ID" value="NZ_JYNU01000035.1"/>
</dbReference>
<dbReference type="Gene3D" id="2.60.40.1240">
    <property type="match status" value="1"/>
</dbReference>
<feature type="region of interest" description="Disordered" evidence="2">
    <location>
        <begin position="161"/>
        <end position="317"/>
    </location>
</feature>
<keyword evidence="1 3" id="KW-0732">Signal</keyword>
<feature type="compositionally biased region" description="Low complexity" evidence="2">
    <location>
        <begin position="230"/>
        <end position="249"/>
    </location>
</feature>
<evidence type="ECO:0000259" key="4">
    <source>
        <dbReference type="Pfam" id="PF09167"/>
    </source>
</evidence>
<dbReference type="InterPro" id="IPR015250">
    <property type="entry name" value="MPT63-like"/>
</dbReference>
<reference evidence="5 6" key="1">
    <citation type="journal article" date="2015" name="Genome Biol. Evol.">
        <title>Characterization of Three Mycobacterium spp. with Potential Use in Bioremediation by Genome Sequencing and Comparative Genomics.</title>
        <authorList>
            <person name="Das S."/>
            <person name="Pettersson B.M."/>
            <person name="Behra P.R."/>
            <person name="Ramesh M."/>
            <person name="Dasgupta S."/>
            <person name="Bhattacharya A."/>
            <person name="Kirsebom L.A."/>
        </authorList>
    </citation>
    <scope>NUCLEOTIDE SEQUENCE [LARGE SCALE GENOMIC DNA]</scope>
    <source>
        <strain evidence="5 6">DSM 44075</strain>
    </source>
</reference>
<protein>
    <submittedName>
        <fullName evidence="5">Immunogenic protein MPT63</fullName>
    </submittedName>
</protein>
<dbReference type="SUPFAM" id="SSF81982">
    <property type="entry name" value="Antigen MPT63/MPB63 (immunoprotective extracellular protein)"/>
    <property type="match status" value="1"/>
</dbReference>
<organism evidence="5 6">
    <name type="scientific">Mycolicibacterium obuense</name>
    <dbReference type="NCBI Taxonomy" id="1807"/>
    <lineage>
        <taxon>Bacteria</taxon>
        <taxon>Bacillati</taxon>
        <taxon>Actinomycetota</taxon>
        <taxon>Actinomycetes</taxon>
        <taxon>Mycobacteriales</taxon>
        <taxon>Mycobacteriaceae</taxon>
        <taxon>Mycolicibacterium</taxon>
    </lineage>
</organism>
<evidence type="ECO:0000313" key="6">
    <source>
        <dbReference type="Proteomes" id="UP000036313"/>
    </source>
</evidence>
<dbReference type="AlphaFoldDB" id="A0A0J6VR04"/>
<feature type="compositionally biased region" description="Low complexity" evidence="2">
    <location>
        <begin position="257"/>
        <end position="317"/>
    </location>
</feature>
<feature type="chain" id="PRO_5005283203" evidence="3">
    <location>
        <begin position="27"/>
        <end position="317"/>
    </location>
</feature>
<sequence precursor="true">MKITTVLATTAAAAGIGVLSAPIALADNPTPNLVTLGQPAELINGPVVQAWTISGLKPSSDVIPWHVRGTLWEATATNTAVAGTVQPIVSDLNARARNGDTYRTLFLVATPQGVNPAALAQGQQTSGKIYFDVTGAQPDSVVYNDGARDLAVWLTPPPAPPAPAAGGSAPYRGAPSASSPAQDTEAAPALGVPPAAETPMTPAPASVGTPLTPGSVGTPLPTGSAGTPLPTGDAVAPGGTPAPAGSPSVTTTPDISTGTPLPAETPAPATAAAPAPTVPTATPAGSAGTPLPAPEVAPAAGAGTPAAPVTTTPVPMP</sequence>
<accession>A0A0J6VR04</accession>
<dbReference type="InterPro" id="IPR029050">
    <property type="entry name" value="Immunoprotect_excell_Ig-like"/>
</dbReference>
<gene>
    <name evidence="5" type="ORF">MOBUDSM44075_04151</name>
</gene>
<evidence type="ECO:0000313" key="5">
    <source>
        <dbReference type="EMBL" id="KMO71917.1"/>
    </source>
</evidence>
<proteinExistence type="predicted"/>
<comment type="caution">
    <text evidence="5">The sequence shown here is derived from an EMBL/GenBank/DDBJ whole genome shotgun (WGS) entry which is preliminary data.</text>
</comment>
<evidence type="ECO:0000256" key="3">
    <source>
        <dbReference type="SAM" id="SignalP"/>
    </source>
</evidence>
<dbReference type="PATRIC" id="fig|1807.14.peg.4178"/>
<name>A0A0J6VR04_9MYCO</name>
<evidence type="ECO:0000256" key="2">
    <source>
        <dbReference type="SAM" id="MobiDB-lite"/>
    </source>
</evidence>
<feature type="domain" description="MPT63-like" evidence="4">
    <location>
        <begin position="32"/>
        <end position="153"/>
    </location>
</feature>
<feature type="signal peptide" evidence="3">
    <location>
        <begin position="1"/>
        <end position="26"/>
    </location>
</feature>